<organism evidence="2 3">
    <name type="scientific">Paenibacillus polygoni</name>
    <dbReference type="NCBI Taxonomy" id="3050112"/>
    <lineage>
        <taxon>Bacteria</taxon>
        <taxon>Bacillati</taxon>
        <taxon>Bacillota</taxon>
        <taxon>Bacilli</taxon>
        <taxon>Bacillales</taxon>
        <taxon>Paenibacillaceae</taxon>
        <taxon>Paenibacillus</taxon>
    </lineage>
</organism>
<gene>
    <name evidence="2" type="ORF">QPK24_02990</name>
</gene>
<name>A0ABY8X2I4_9BACL</name>
<protein>
    <submittedName>
        <fullName evidence="2">Helix-turn-helix transcriptional regulator</fullName>
    </submittedName>
</protein>
<dbReference type="Gene3D" id="1.10.260.40">
    <property type="entry name" value="lambda repressor-like DNA-binding domains"/>
    <property type="match status" value="1"/>
</dbReference>
<dbReference type="RefSeq" id="WP_285746047.1">
    <property type="nucleotide sequence ID" value="NZ_CP127162.1"/>
</dbReference>
<evidence type="ECO:0000313" key="3">
    <source>
        <dbReference type="Proteomes" id="UP001236415"/>
    </source>
</evidence>
<dbReference type="EMBL" id="CP127162">
    <property type="protein sequence ID" value="WIV19727.1"/>
    <property type="molecule type" value="Genomic_DNA"/>
</dbReference>
<dbReference type="InterPro" id="IPR010982">
    <property type="entry name" value="Lambda_DNA-bd_dom_sf"/>
</dbReference>
<evidence type="ECO:0000259" key="1">
    <source>
        <dbReference type="PROSITE" id="PS50943"/>
    </source>
</evidence>
<dbReference type="SUPFAM" id="SSF47413">
    <property type="entry name" value="lambda repressor-like DNA-binding domains"/>
    <property type="match status" value="1"/>
</dbReference>
<dbReference type="PROSITE" id="PS50943">
    <property type="entry name" value="HTH_CROC1"/>
    <property type="match status" value="1"/>
</dbReference>
<reference evidence="2 3" key="1">
    <citation type="submission" date="2023-06" db="EMBL/GenBank/DDBJ databases">
        <title>Paenibacillus polygonum sp. nov., an endophytic bacterium, isolated from Polygonum lapathifolium L. in Nanji Wetland National Nature Reserve, South of Poyang Lake, Jiangxi Province, China.</title>
        <authorList>
            <person name="Yu Z."/>
        </authorList>
    </citation>
    <scope>NUCLEOTIDE SEQUENCE [LARGE SCALE GENOMIC DNA]</scope>
    <source>
        <strain evidence="2 3">C31</strain>
    </source>
</reference>
<evidence type="ECO:0000313" key="2">
    <source>
        <dbReference type="EMBL" id="WIV19727.1"/>
    </source>
</evidence>
<sequence length="154" mass="18239">MATGERIRHFRKLHGMTMEYLGEKLGYPQKSAHVRMSQYENGVRGPKKELIDQLAEIFEVSPQSLTVPDIDSYEGLMHTFFALEDMYGIHVDYADGDLSLKLEKERGQAYVTLFRMLYEWHEQRARFESGEITEEEYNQWRYNYPESTVKKNNK</sequence>
<dbReference type="CDD" id="cd00093">
    <property type="entry name" value="HTH_XRE"/>
    <property type="match status" value="1"/>
</dbReference>
<keyword evidence="3" id="KW-1185">Reference proteome</keyword>
<accession>A0ABY8X2I4</accession>
<proteinExistence type="predicted"/>
<dbReference type="InterPro" id="IPR001387">
    <property type="entry name" value="Cro/C1-type_HTH"/>
</dbReference>
<dbReference type="SMART" id="SM00530">
    <property type="entry name" value="HTH_XRE"/>
    <property type="match status" value="1"/>
</dbReference>
<dbReference type="Pfam" id="PF01381">
    <property type="entry name" value="HTH_3"/>
    <property type="match status" value="1"/>
</dbReference>
<feature type="domain" description="HTH cro/C1-type" evidence="1">
    <location>
        <begin position="7"/>
        <end position="65"/>
    </location>
</feature>
<dbReference type="Proteomes" id="UP001236415">
    <property type="component" value="Chromosome"/>
</dbReference>